<feature type="repeat" description="TPR" evidence="1">
    <location>
        <begin position="78"/>
        <end position="111"/>
    </location>
</feature>
<sequence>MRIVSRLLVLAGAAALLNGCALLGIGHKGAHIEALSTLPGDAEAFVQFESGRDSLASGNYAAAIAEFSHARAEPTLLGPALNGMAVAYARLGREDLAERYFREATMADPADTRFAANLLRLQQAGQKAASQAATLAFDARYVPTPMVVRAGSGTAMLPTGGAAPRLTVTQSQQQLVRIDAAQVQLSAMVAEPSVNGMQVHLQFGWPNHLTNGGGSSRVHVGLPAGEDGPVRIAAGPAISGHVAWAWP</sequence>
<gene>
    <name evidence="2" type="ORF">GRI32_02565</name>
</gene>
<dbReference type="OrthoDB" id="7190835at2"/>
<accession>A0A844ZII8</accession>
<keyword evidence="1" id="KW-0802">TPR repeat</keyword>
<dbReference type="InterPro" id="IPR011990">
    <property type="entry name" value="TPR-like_helical_dom_sf"/>
</dbReference>
<dbReference type="InterPro" id="IPR019734">
    <property type="entry name" value="TPR_rpt"/>
</dbReference>
<dbReference type="Gene3D" id="1.25.40.10">
    <property type="entry name" value="Tetratricopeptide repeat domain"/>
    <property type="match status" value="1"/>
</dbReference>
<keyword evidence="3" id="KW-1185">Reference proteome</keyword>
<comment type="caution">
    <text evidence="2">The sequence shown here is derived from an EMBL/GenBank/DDBJ whole genome shotgun (WGS) entry which is preliminary data.</text>
</comment>
<organism evidence="2 3">
    <name type="scientific">Alteraurantiacibacter aestuarii</name>
    <dbReference type="NCBI Taxonomy" id="650004"/>
    <lineage>
        <taxon>Bacteria</taxon>
        <taxon>Pseudomonadati</taxon>
        <taxon>Pseudomonadota</taxon>
        <taxon>Alphaproteobacteria</taxon>
        <taxon>Sphingomonadales</taxon>
        <taxon>Erythrobacteraceae</taxon>
        <taxon>Alteraurantiacibacter</taxon>
    </lineage>
</organism>
<evidence type="ECO:0000313" key="3">
    <source>
        <dbReference type="Proteomes" id="UP000435243"/>
    </source>
</evidence>
<dbReference type="SUPFAM" id="SSF48452">
    <property type="entry name" value="TPR-like"/>
    <property type="match status" value="1"/>
</dbReference>
<evidence type="ECO:0000256" key="1">
    <source>
        <dbReference type="PROSITE-ProRule" id="PRU00339"/>
    </source>
</evidence>
<dbReference type="PROSITE" id="PS50005">
    <property type="entry name" value="TPR"/>
    <property type="match status" value="1"/>
</dbReference>
<dbReference type="RefSeq" id="WP_160589534.1">
    <property type="nucleotide sequence ID" value="NZ_BAAAFP010000002.1"/>
</dbReference>
<dbReference type="Proteomes" id="UP000435243">
    <property type="component" value="Unassembled WGS sequence"/>
</dbReference>
<dbReference type="EMBL" id="WTYY01000001">
    <property type="protein sequence ID" value="MXO87615.1"/>
    <property type="molecule type" value="Genomic_DNA"/>
</dbReference>
<name>A0A844ZII8_9SPHN</name>
<evidence type="ECO:0000313" key="2">
    <source>
        <dbReference type="EMBL" id="MXO87615.1"/>
    </source>
</evidence>
<dbReference type="AlphaFoldDB" id="A0A844ZII8"/>
<reference evidence="2 3" key="1">
    <citation type="submission" date="2019-12" db="EMBL/GenBank/DDBJ databases">
        <title>Genomic-based taxomic classification of the family Erythrobacteraceae.</title>
        <authorList>
            <person name="Xu L."/>
        </authorList>
    </citation>
    <scope>NUCLEOTIDE SEQUENCE [LARGE SCALE GENOMIC DNA]</scope>
    <source>
        <strain evidence="2 3">JCM 16339</strain>
    </source>
</reference>
<proteinExistence type="predicted"/>
<protein>
    <recommendedName>
        <fullName evidence="4">Tetratricopeptide repeat protein</fullName>
    </recommendedName>
</protein>
<evidence type="ECO:0008006" key="4">
    <source>
        <dbReference type="Google" id="ProtNLM"/>
    </source>
</evidence>